<reference evidence="2" key="1">
    <citation type="journal article" date="2020" name="mSystems">
        <title>Genome- and Community-Level Interaction Insights into Carbon Utilization and Element Cycling Functions of Hydrothermarchaeota in Hydrothermal Sediment.</title>
        <authorList>
            <person name="Zhou Z."/>
            <person name="Liu Y."/>
            <person name="Xu W."/>
            <person name="Pan J."/>
            <person name="Luo Z.H."/>
            <person name="Li M."/>
        </authorList>
    </citation>
    <scope>NUCLEOTIDE SEQUENCE [LARGE SCALE GENOMIC DNA]</scope>
    <source>
        <strain evidence="2">SpSt-381</strain>
    </source>
</reference>
<evidence type="ECO:0000256" key="1">
    <source>
        <dbReference type="SAM" id="MobiDB-lite"/>
    </source>
</evidence>
<organism evidence="2">
    <name type="scientific">Eiseniibacteriota bacterium</name>
    <dbReference type="NCBI Taxonomy" id="2212470"/>
    <lineage>
        <taxon>Bacteria</taxon>
        <taxon>Candidatus Eiseniibacteriota</taxon>
    </lineage>
</organism>
<sequence>MLECHHCRAPITLSAPLPRDAECAACGRDLRCCLNCRHYDPRMNNACRETEAEPVVEKDRRNFCEFFEFSREPFRAGGAPDARAAEALRKLEGLFGGPAPERKGPRSLDELLGPGRKKGGEEEARKRLEELFGPKKGEDERAV</sequence>
<accession>A0A832I363</accession>
<dbReference type="AlphaFoldDB" id="A0A832I363"/>
<gene>
    <name evidence="2" type="ORF">ENR23_11920</name>
</gene>
<protein>
    <submittedName>
        <fullName evidence="2">Uncharacterized protein</fullName>
    </submittedName>
</protein>
<proteinExistence type="predicted"/>
<comment type="caution">
    <text evidence="2">The sequence shown here is derived from an EMBL/GenBank/DDBJ whole genome shotgun (WGS) entry which is preliminary data.</text>
</comment>
<evidence type="ECO:0000313" key="2">
    <source>
        <dbReference type="EMBL" id="HGZ44102.1"/>
    </source>
</evidence>
<dbReference type="EMBL" id="DSQF01000024">
    <property type="protein sequence ID" value="HGZ44102.1"/>
    <property type="molecule type" value="Genomic_DNA"/>
</dbReference>
<feature type="compositionally biased region" description="Basic and acidic residues" evidence="1">
    <location>
        <begin position="118"/>
        <end position="143"/>
    </location>
</feature>
<name>A0A832I363_UNCEI</name>
<feature type="region of interest" description="Disordered" evidence="1">
    <location>
        <begin position="94"/>
        <end position="143"/>
    </location>
</feature>
<feature type="compositionally biased region" description="Basic and acidic residues" evidence="1">
    <location>
        <begin position="100"/>
        <end position="109"/>
    </location>
</feature>